<evidence type="ECO:0000313" key="2">
    <source>
        <dbReference type="EMBL" id="VDI36128.1"/>
    </source>
</evidence>
<gene>
    <name evidence="2" type="ORF">MGAL_10B089764</name>
</gene>
<dbReference type="AlphaFoldDB" id="A0A8B6EKB2"/>
<accession>A0A8B6EKB2</accession>
<feature type="region of interest" description="Disordered" evidence="1">
    <location>
        <begin position="1"/>
        <end position="20"/>
    </location>
</feature>
<proteinExistence type="predicted"/>
<evidence type="ECO:0000256" key="1">
    <source>
        <dbReference type="SAM" id="MobiDB-lite"/>
    </source>
</evidence>
<feature type="compositionally biased region" description="Basic and acidic residues" evidence="1">
    <location>
        <begin position="9"/>
        <end position="20"/>
    </location>
</feature>
<comment type="caution">
    <text evidence="2">The sequence shown here is derived from an EMBL/GenBank/DDBJ whole genome shotgun (WGS) entry which is preliminary data.</text>
</comment>
<dbReference type="OrthoDB" id="6149550at2759"/>
<keyword evidence="3" id="KW-1185">Reference proteome</keyword>
<evidence type="ECO:0000313" key="3">
    <source>
        <dbReference type="Proteomes" id="UP000596742"/>
    </source>
</evidence>
<protein>
    <submittedName>
        <fullName evidence="2">Uncharacterized protein</fullName>
    </submittedName>
</protein>
<dbReference type="EMBL" id="UYJE01005308">
    <property type="protein sequence ID" value="VDI36128.1"/>
    <property type="molecule type" value="Genomic_DNA"/>
</dbReference>
<sequence>MAALNYCGRKSDSEEKNKERENHDRLMALYFTATDVKRSLLNHYLTEKKIDIAGFLSERYDCLSTEDVRLASRTKNIQLSDLGICAIDTLLTNHCYALFWDCCLIKQSIDNILHTHKKDFYSIYQNSSKHNSATRRSFGNEIFLSKKQWEYLYKGPEEKVIEEIGFQLSMQIPNKDLAPNSFDDDMNFVILSTVCPLYKSVAMVTEMQMMISRIAVEHGINKEVFDEIFEVLGRNLINISRHSICEGYYKLKLDTIKKSTFNRQLTQENRKYILESSFANPKFLKDKELLDRVQEELDLIKVEENVFLVERLCGKETPIMLVNGQFIAGSYLLAVLEALSTPIIVYTF</sequence>
<reference evidence="2" key="1">
    <citation type="submission" date="2018-11" db="EMBL/GenBank/DDBJ databases">
        <authorList>
            <person name="Alioto T."/>
            <person name="Alioto T."/>
        </authorList>
    </citation>
    <scope>NUCLEOTIDE SEQUENCE</scope>
</reference>
<name>A0A8B6EKB2_MYTGA</name>
<organism evidence="2 3">
    <name type="scientific">Mytilus galloprovincialis</name>
    <name type="common">Mediterranean mussel</name>
    <dbReference type="NCBI Taxonomy" id="29158"/>
    <lineage>
        <taxon>Eukaryota</taxon>
        <taxon>Metazoa</taxon>
        <taxon>Spiralia</taxon>
        <taxon>Lophotrochozoa</taxon>
        <taxon>Mollusca</taxon>
        <taxon>Bivalvia</taxon>
        <taxon>Autobranchia</taxon>
        <taxon>Pteriomorphia</taxon>
        <taxon>Mytilida</taxon>
        <taxon>Mytiloidea</taxon>
        <taxon>Mytilidae</taxon>
        <taxon>Mytilinae</taxon>
        <taxon>Mytilus</taxon>
    </lineage>
</organism>
<dbReference type="Proteomes" id="UP000596742">
    <property type="component" value="Unassembled WGS sequence"/>
</dbReference>